<keyword evidence="3" id="KW-1185">Reference proteome</keyword>
<dbReference type="KEGG" id="lpan:LPMP_230260"/>
<accession>A0A088RR73</accession>
<keyword evidence="1" id="KW-0812">Transmembrane</keyword>
<evidence type="ECO:0000313" key="3">
    <source>
        <dbReference type="Proteomes" id="UP000063063"/>
    </source>
</evidence>
<evidence type="ECO:0008006" key="4">
    <source>
        <dbReference type="Google" id="ProtNLM"/>
    </source>
</evidence>
<proteinExistence type="predicted"/>
<keyword evidence="1" id="KW-1133">Transmembrane helix</keyword>
<protein>
    <recommendedName>
        <fullName evidence="4">Transmembrane protein</fullName>
    </recommendedName>
</protein>
<keyword evidence="1" id="KW-0472">Membrane</keyword>
<dbReference type="EMBL" id="CP009392">
    <property type="protein sequence ID" value="AIN98478.1"/>
    <property type="molecule type" value="Genomic_DNA"/>
</dbReference>
<reference evidence="2 3" key="1">
    <citation type="journal article" date="2015" name="Sci. Rep.">
        <title>The genome of Leishmania panamensis: insights into genomics of the L. (Viannia) subgenus.</title>
        <authorList>
            <person name="Llanes A."/>
            <person name="Restrepo C.M."/>
            <person name="Vecchio G.D."/>
            <person name="Anguizola F.J."/>
            <person name="Lleonart R."/>
        </authorList>
    </citation>
    <scope>NUCLEOTIDE SEQUENCE [LARGE SCALE GENOMIC DNA]</scope>
    <source>
        <strain evidence="2 3">MHOM/PA/94/PSC-1</strain>
    </source>
</reference>
<dbReference type="GeneID" id="22575230"/>
<dbReference type="VEuPathDB" id="TriTrypDB:LPMP_230260"/>
<dbReference type="RefSeq" id="XP_010699185.1">
    <property type="nucleotide sequence ID" value="XM_010700883.1"/>
</dbReference>
<sequence>MTSQVCHSWRRSIYLWLTTSSRSRYNRTDDVGTFLQAARRERNKVQSINDLFHTCGRRHHHCDTLEGIILQGRGEGLAWSFMMIPACFTLTFIASITLYRWGDRLAVQKHTQEEWQRCLLEASQNRAAADEELQSVHQRAVEMRAALRPLPAEQQWSAQLESSMLFINEKLQRHSRDAEPPRGSR</sequence>
<evidence type="ECO:0000313" key="2">
    <source>
        <dbReference type="EMBL" id="AIN98478.1"/>
    </source>
</evidence>
<dbReference type="VEuPathDB" id="TriTrypDB:LPAL13_230008000"/>
<dbReference type="OrthoDB" id="264675at2759"/>
<organism evidence="2 3">
    <name type="scientific">Leishmania panamensis</name>
    <dbReference type="NCBI Taxonomy" id="5679"/>
    <lineage>
        <taxon>Eukaryota</taxon>
        <taxon>Discoba</taxon>
        <taxon>Euglenozoa</taxon>
        <taxon>Kinetoplastea</taxon>
        <taxon>Metakinetoplastina</taxon>
        <taxon>Trypanosomatida</taxon>
        <taxon>Trypanosomatidae</taxon>
        <taxon>Leishmaniinae</taxon>
        <taxon>Leishmania</taxon>
        <taxon>Leishmania guyanensis species complex</taxon>
    </lineage>
</organism>
<dbReference type="AlphaFoldDB" id="A0A088RR73"/>
<evidence type="ECO:0000256" key="1">
    <source>
        <dbReference type="SAM" id="Phobius"/>
    </source>
</evidence>
<feature type="transmembrane region" description="Helical" evidence="1">
    <location>
        <begin position="77"/>
        <end position="99"/>
    </location>
</feature>
<name>A0A088RR73_LEIPA</name>
<gene>
    <name evidence="2" type="ORF">LPMP_230260</name>
</gene>
<dbReference type="eggNOG" id="ENOG502SBXS">
    <property type="taxonomic scope" value="Eukaryota"/>
</dbReference>
<dbReference type="Proteomes" id="UP000063063">
    <property type="component" value="Chromosome 23"/>
</dbReference>